<dbReference type="Proteomes" id="UP001296104">
    <property type="component" value="Unassembled WGS sequence"/>
</dbReference>
<reference evidence="2" key="1">
    <citation type="submission" date="2023-11" db="EMBL/GenBank/DDBJ databases">
        <authorList>
            <person name="Alioto T."/>
            <person name="Alioto T."/>
            <person name="Gomez Garrido J."/>
        </authorList>
    </citation>
    <scope>NUCLEOTIDE SEQUENCE</scope>
</reference>
<proteinExistence type="predicted"/>
<feature type="compositionally biased region" description="Pro residues" evidence="1">
    <location>
        <begin position="46"/>
        <end position="56"/>
    </location>
</feature>
<evidence type="ECO:0000256" key="1">
    <source>
        <dbReference type="SAM" id="MobiDB-lite"/>
    </source>
</evidence>
<dbReference type="EMBL" id="CAVMBE010000052">
    <property type="protein sequence ID" value="CAK4031762.1"/>
    <property type="molecule type" value="Genomic_DNA"/>
</dbReference>
<comment type="caution">
    <text evidence="2">The sequence shown here is derived from an EMBL/GenBank/DDBJ whole genome shotgun (WGS) entry which is preliminary data.</text>
</comment>
<evidence type="ECO:0000313" key="3">
    <source>
        <dbReference type="Proteomes" id="UP001296104"/>
    </source>
</evidence>
<evidence type="ECO:0000313" key="2">
    <source>
        <dbReference type="EMBL" id="CAK4031762.1"/>
    </source>
</evidence>
<sequence length="126" mass="13813">MSTTLADFELDLRRNGKDGATTWDAAEEDDDTVKCTSTAPGLRVSPAPPSKPPLPPIQKDYKRDLKVGTRDCSVCPAQANVKTDDGEEIQETNTGDPQDVSKHARLATLGHCSPVEQRRKRKFCDC</sequence>
<accession>A0AAI9ECV7</accession>
<name>A0AAI9ECV7_9PEZI</name>
<gene>
    <name evidence="2" type="ORF">LECACI_7A006920</name>
</gene>
<keyword evidence="3" id="KW-1185">Reference proteome</keyword>
<organism evidence="2 3">
    <name type="scientific">Lecanosticta acicola</name>
    <dbReference type="NCBI Taxonomy" id="111012"/>
    <lineage>
        <taxon>Eukaryota</taxon>
        <taxon>Fungi</taxon>
        <taxon>Dikarya</taxon>
        <taxon>Ascomycota</taxon>
        <taxon>Pezizomycotina</taxon>
        <taxon>Dothideomycetes</taxon>
        <taxon>Dothideomycetidae</taxon>
        <taxon>Mycosphaerellales</taxon>
        <taxon>Mycosphaerellaceae</taxon>
        <taxon>Lecanosticta</taxon>
    </lineage>
</organism>
<protein>
    <submittedName>
        <fullName evidence="2">Uncharacterized protein</fullName>
    </submittedName>
</protein>
<dbReference type="AlphaFoldDB" id="A0AAI9ECV7"/>
<feature type="region of interest" description="Disordered" evidence="1">
    <location>
        <begin position="27"/>
        <end position="58"/>
    </location>
</feature>